<accession>A0A2G9IHM9</accession>
<evidence type="ECO:0000313" key="2">
    <source>
        <dbReference type="Proteomes" id="UP000230500"/>
    </source>
</evidence>
<reference evidence="1 2" key="1">
    <citation type="submission" date="2017-11" db="EMBL/GenBank/DDBJ databases">
        <title>Genome sequencing of Prevotella intermedia KCOM 2069.</title>
        <authorList>
            <person name="Kook J.-K."/>
            <person name="Park S.-N."/>
            <person name="Lim Y.K."/>
        </authorList>
    </citation>
    <scope>NUCLEOTIDE SEQUENCE [LARGE SCALE GENOMIC DNA]</scope>
    <source>
        <strain evidence="1 2">KCOM 2069</strain>
    </source>
</reference>
<evidence type="ECO:0008006" key="3">
    <source>
        <dbReference type="Google" id="ProtNLM"/>
    </source>
</evidence>
<dbReference type="RefSeq" id="WP_099977135.1">
    <property type="nucleotide sequence ID" value="NZ_PESN01000001.1"/>
</dbReference>
<dbReference type="Pfam" id="PF07799">
    <property type="entry name" value="DUF1643"/>
    <property type="match status" value="1"/>
</dbReference>
<comment type="caution">
    <text evidence="1">The sequence shown here is derived from an EMBL/GenBank/DDBJ whole genome shotgun (WGS) entry which is preliminary data.</text>
</comment>
<name>A0A2G9IHM9_PREIN</name>
<evidence type="ECO:0000313" key="1">
    <source>
        <dbReference type="EMBL" id="PIN29271.1"/>
    </source>
</evidence>
<proteinExistence type="predicted"/>
<sequence>MRRRIEKDDWSYIYEDTQKCIYEFTSVRYILGRRIDKSKTKALICIGINPSTAIPTLLDPTLSRVQKYAQNSGEYNAWYMINVYPQRATNFNDVDTDKNYQMELHLKNIDSIKNLLESVKYADVWCAWGSHIANGKRRFLHDLLVGNQKKNIQGIMRLFQGDYTFKAYKITKSGFPAHPLFMRKNDKLQEVKLEKILCNNTR</sequence>
<gene>
    <name evidence="1" type="ORF">CUC04_07640</name>
</gene>
<dbReference type="Proteomes" id="UP000230500">
    <property type="component" value="Unassembled WGS sequence"/>
</dbReference>
<protein>
    <recommendedName>
        <fullName evidence="3">DUF1643 domain-containing protein</fullName>
    </recommendedName>
</protein>
<dbReference type="EMBL" id="PESN01000001">
    <property type="protein sequence ID" value="PIN29271.1"/>
    <property type="molecule type" value="Genomic_DNA"/>
</dbReference>
<organism evidence="1 2">
    <name type="scientific">Prevotella intermedia</name>
    <dbReference type="NCBI Taxonomy" id="28131"/>
    <lineage>
        <taxon>Bacteria</taxon>
        <taxon>Pseudomonadati</taxon>
        <taxon>Bacteroidota</taxon>
        <taxon>Bacteroidia</taxon>
        <taxon>Bacteroidales</taxon>
        <taxon>Prevotellaceae</taxon>
        <taxon>Prevotella</taxon>
    </lineage>
</organism>
<dbReference type="AlphaFoldDB" id="A0A2G9IHM9"/>
<dbReference type="InterPro" id="IPR012441">
    <property type="entry name" value="DUF1643"/>
</dbReference>